<sequence length="275" mass="28527">MPELDLVSATAGWPVGERAVGVLDAGGVRARSGPDTVFDWASVTKLLTCLTVLDACLDGTLDLDAPAGPPGATVRHLLAHTSGLPFEGAEPAAAPGTRRIYSNTGYDVLADRLAAAAGGPFADELAGRVLGPLAMTGTVLAGSPARGARGPLDDLLRLAGELLAPRVLGPEVVALASTVAFPELSGILPGFGRQRANDWGLGCEIRDHKDPHWTSPENSPRTFGHFGQSGSFLWVDPDAGLACGWLCDTAFGPWAVQRWPELSTRVLHAFAAAAP</sequence>
<dbReference type="PANTHER" id="PTHR43283">
    <property type="entry name" value="BETA-LACTAMASE-RELATED"/>
    <property type="match status" value="1"/>
</dbReference>
<organism evidence="2 3">
    <name type="scientific">Nakamurella endophytica</name>
    <dbReference type="NCBI Taxonomy" id="1748367"/>
    <lineage>
        <taxon>Bacteria</taxon>
        <taxon>Bacillati</taxon>
        <taxon>Actinomycetota</taxon>
        <taxon>Actinomycetes</taxon>
        <taxon>Nakamurellales</taxon>
        <taxon>Nakamurellaceae</taxon>
        <taxon>Nakamurella</taxon>
    </lineage>
</organism>
<dbReference type="InterPro" id="IPR050789">
    <property type="entry name" value="Diverse_Enzym_Activities"/>
</dbReference>
<dbReference type="InterPro" id="IPR012338">
    <property type="entry name" value="Beta-lactam/transpept-like"/>
</dbReference>
<evidence type="ECO:0000313" key="3">
    <source>
        <dbReference type="Proteomes" id="UP000655208"/>
    </source>
</evidence>
<feature type="domain" description="Beta-lactamase-related" evidence="1">
    <location>
        <begin position="12"/>
        <end position="252"/>
    </location>
</feature>
<evidence type="ECO:0000313" key="2">
    <source>
        <dbReference type="EMBL" id="GGL96645.1"/>
    </source>
</evidence>
<proteinExistence type="predicted"/>
<dbReference type="SUPFAM" id="SSF56601">
    <property type="entry name" value="beta-lactamase/transpeptidase-like"/>
    <property type="match status" value="1"/>
</dbReference>
<dbReference type="PANTHER" id="PTHR43283:SF15">
    <property type="entry name" value="CONSERVED PROTEIN"/>
    <property type="match status" value="1"/>
</dbReference>
<gene>
    <name evidence="2" type="ORF">GCM10011594_15470</name>
</gene>
<accession>A0A917SUE9</accession>
<evidence type="ECO:0000259" key="1">
    <source>
        <dbReference type="Pfam" id="PF00144"/>
    </source>
</evidence>
<dbReference type="Proteomes" id="UP000655208">
    <property type="component" value="Unassembled WGS sequence"/>
</dbReference>
<dbReference type="Gene3D" id="3.40.710.10">
    <property type="entry name" value="DD-peptidase/beta-lactamase superfamily"/>
    <property type="match status" value="1"/>
</dbReference>
<name>A0A917SUE9_9ACTN</name>
<dbReference type="EMBL" id="BMNA01000003">
    <property type="protein sequence ID" value="GGL96645.1"/>
    <property type="molecule type" value="Genomic_DNA"/>
</dbReference>
<dbReference type="AlphaFoldDB" id="A0A917SUE9"/>
<dbReference type="InterPro" id="IPR001466">
    <property type="entry name" value="Beta-lactam-related"/>
</dbReference>
<dbReference type="GO" id="GO:0016787">
    <property type="term" value="F:hydrolase activity"/>
    <property type="evidence" value="ECO:0007669"/>
    <property type="project" value="UniProtKB-KW"/>
</dbReference>
<keyword evidence="3" id="KW-1185">Reference proteome</keyword>
<dbReference type="Pfam" id="PF00144">
    <property type="entry name" value="Beta-lactamase"/>
    <property type="match status" value="1"/>
</dbReference>
<dbReference type="RefSeq" id="WP_229674148.1">
    <property type="nucleotide sequence ID" value="NZ_BMNA01000003.1"/>
</dbReference>
<reference evidence="2" key="1">
    <citation type="journal article" date="2014" name="Int. J. Syst. Evol. Microbiol.">
        <title>Complete genome sequence of Corynebacterium casei LMG S-19264T (=DSM 44701T), isolated from a smear-ripened cheese.</title>
        <authorList>
            <consortium name="US DOE Joint Genome Institute (JGI-PGF)"/>
            <person name="Walter F."/>
            <person name="Albersmeier A."/>
            <person name="Kalinowski J."/>
            <person name="Ruckert C."/>
        </authorList>
    </citation>
    <scope>NUCLEOTIDE SEQUENCE</scope>
    <source>
        <strain evidence="2">CGMCC 4.7308</strain>
    </source>
</reference>
<comment type="caution">
    <text evidence="2">The sequence shown here is derived from an EMBL/GenBank/DDBJ whole genome shotgun (WGS) entry which is preliminary data.</text>
</comment>
<protein>
    <submittedName>
        <fullName evidence="2">Serine hydrolase</fullName>
    </submittedName>
</protein>
<keyword evidence="2" id="KW-0378">Hydrolase</keyword>
<reference evidence="2" key="2">
    <citation type="submission" date="2020-09" db="EMBL/GenBank/DDBJ databases">
        <authorList>
            <person name="Sun Q."/>
            <person name="Zhou Y."/>
        </authorList>
    </citation>
    <scope>NUCLEOTIDE SEQUENCE</scope>
    <source>
        <strain evidence="2">CGMCC 4.7308</strain>
    </source>
</reference>